<dbReference type="PANTHER" id="PTHR43133">
    <property type="entry name" value="RNA POLYMERASE ECF-TYPE SIGMA FACTO"/>
    <property type="match status" value="1"/>
</dbReference>
<dbReference type="EMBL" id="FOHJ01000002">
    <property type="protein sequence ID" value="SES98939.1"/>
    <property type="molecule type" value="Genomic_DNA"/>
</dbReference>
<dbReference type="Gene3D" id="1.10.1740.10">
    <property type="match status" value="1"/>
</dbReference>
<dbReference type="InterPro" id="IPR036388">
    <property type="entry name" value="WH-like_DNA-bd_sf"/>
</dbReference>
<evidence type="ECO:0000256" key="4">
    <source>
        <dbReference type="ARBA" id="ARBA00023163"/>
    </source>
</evidence>
<evidence type="ECO:0000313" key="8">
    <source>
        <dbReference type="Proteomes" id="UP000199095"/>
    </source>
</evidence>
<feature type="domain" description="RNA polymerase sigma-70 region 2" evidence="5">
    <location>
        <begin position="26"/>
        <end position="94"/>
    </location>
</feature>
<dbReference type="AlphaFoldDB" id="A0A1I0AX17"/>
<protein>
    <submittedName>
        <fullName evidence="7">RNA polymerase sigma-70 factor, ECF subfamily</fullName>
    </submittedName>
</protein>
<keyword evidence="3" id="KW-0731">Sigma factor</keyword>
<proteinExistence type="inferred from homology"/>
<dbReference type="Proteomes" id="UP000199095">
    <property type="component" value="Unassembled WGS sequence"/>
</dbReference>
<feature type="domain" description="RNA polymerase sigma factor 70 region 4 type 2" evidence="6">
    <location>
        <begin position="124"/>
        <end position="174"/>
    </location>
</feature>
<dbReference type="OrthoDB" id="9784272at2"/>
<keyword evidence="8" id="KW-1185">Reference proteome</keyword>
<sequence length="193" mass="22904">MLEKKKTDEELMNGIQKGSWDAFKILYERHFQFIYKVVYAILKNHEDTADLCHDLFLEYYRKAHTYRPNRGSVKSWLAVRAKSRAIDYIRKKNKIILKDQLSYQDEAIEKNTEDIALAKFDKKQLNEALQHLPSAQRQAVYLNYIESLSHRETAERLNRPLGTVKSLIRYGLRNLKKYYLAPQDLQRGDHRDA</sequence>
<dbReference type="SUPFAM" id="SSF88659">
    <property type="entry name" value="Sigma3 and sigma4 domains of RNA polymerase sigma factors"/>
    <property type="match status" value="1"/>
</dbReference>
<name>A0A1I0AX17_9BACI</name>
<reference evidence="8" key="1">
    <citation type="submission" date="2016-10" db="EMBL/GenBank/DDBJ databases">
        <authorList>
            <person name="Varghese N."/>
            <person name="Submissions S."/>
        </authorList>
    </citation>
    <scope>NUCLEOTIDE SEQUENCE [LARGE SCALE GENOMIC DNA]</scope>
    <source>
        <strain evidence="8">CGMCC 1.3566</strain>
    </source>
</reference>
<evidence type="ECO:0000259" key="5">
    <source>
        <dbReference type="Pfam" id="PF04542"/>
    </source>
</evidence>
<dbReference type="InterPro" id="IPR013325">
    <property type="entry name" value="RNA_pol_sigma_r2"/>
</dbReference>
<evidence type="ECO:0000256" key="3">
    <source>
        <dbReference type="ARBA" id="ARBA00023082"/>
    </source>
</evidence>
<dbReference type="CDD" id="cd06171">
    <property type="entry name" value="Sigma70_r4"/>
    <property type="match status" value="1"/>
</dbReference>
<dbReference type="RefSeq" id="WP_093132134.1">
    <property type="nucleotide sequence ID" value="NZ_FOHJ01000002.1"/>
</dbReference>
<evidence type="ECO:0000313" key="7">
    <source>
        <dbReference type="EMBL" id="SES98939.1"/>
    </source>
</evidence>
<dbReference type="InterPro" id="IPR014284">
    <property type="entry name" value="RNA_pol_sigma-70_dom"/>
</dbReference>
<accession>A0A1I0AX17</accession>
<evidence type="ECO:0000256" key="1">
    <source>
        <dbReference type="ARBA" id="ARBA00010641"/>
    </source>
</evidence>
<evidence type="ECO:0000259" key="6">
    <source>
        <dbReference type="Pfam" id="PF08281"/>
    </source>
</evidence>
<organism evidence="7 8">
    <name type="scientific">Salinibacillus kushneri</name>
    <dbReference type="NCBI Taxonomy" id="237682"/>
    <lineage>
        <taxon>Bacteria</taxon>
        <taxon>Bacillati</taxon>
        <taxon>Bacillota</taxon>
        <taxon>Bacilli</taxon>
        <taxon>Bacillales</taxon>
        <taxon>Bacillaceae</taxon>
        <taxon>Salinibacillus</taxon>
    </lineage>
</organism>
<keyword evidence="4" id="KW-0804">Transcription</keyword>
<dbReference type="GO" id="GO:0006352">
    <property type="term" value="P:DNA-templated transcription initiation"/>
    <property type="evidence" value="ECO:0007669"/>
    <property type="project" value="InterPro"/>
</dbReference>
<dbReference type="Pfam" id="PF04542">
    <property type="entry name" value="Sigma70_r2"/>
    <property type="match status" value="1"/>
</dbReference>
<evidence type="ECO:0000256" key="2">
    <source>
        <dbReference type="ARBA" id="ARBA00023015"/>
    </source>
</evidence>
<dbReference type="SUPFAM" id="SSF88946">
    <property type="entry name" value="Sigma2 domain of RNA polymerase sigma factors"/>
    <property type="match status" value="1"/>
</dbReference>
<dbReference type="GO" id="GO:0016987">
    <property type="term" value="F:sigma factor activity"/>
    <property type="evidence" value="ECO:0007669"/>
    <property type="project" value="UniProtKB-KW"/>
</dbReference>
<dbReference type="NCBIfam" id="TIGR02937">
    <property type="entry name" value="sigma70-ECF"/>
    <property type="match status" value="1"/>
</dbReference>
<dbReference type="InterPro" id="IPR007627">
    <property type="entry name" value="RNA_pol_sigma70_r2"/>
</dbReference>
<dbReference type="InterPro" id="IPR039425">
    <property type="entry name" value="RNA_pol_sigma-70-like"/>
</dbReference>
<dbReference type="InterPro" id="IPR013249">
    <property type="entry name" value="RNA_pol_sigma70_r4_t2"/>
</dbReference>
<gene>
    <name evidence="7" type="ORF">SAMN05421676_102286</name>
</gene>
<keyword evidence="2" id="KW-0805">Transcription regulation</keyword>
<dbReference type="STRING" id="237682.SAMN05421676_102286"/>
<comment type="similarity">
    <text evidence="1">Belongs to the sigma-70 factor family. ECF subfamily.</text>
</comment>
<dbReference type="Gene3D" id="1.10.10.10">
    <property type="entry name" value="Winged helix-like DNA-binding domain superfamily/Winged helix DNA-binding domain"/>
    <property type="match status" value="1"/>
</dbReference>
<dbReference type="GO" id="GO:0003677">
    <property type="term" value="F:DNA binding"/>
    <property type="evidence" value="ECO:0007669"/>
    <property type="project" value="InterPro"/>
</dbReference>
<dbReference type="InterPro" id="IPR013324">
    <property type="entry name" value="RNA_pol_sigma_r3/r4-like"/>
</dbReference>
<dbReference type="Pfam" id="PF08281">
    <property type="entry name" value="Sigma70_r4_2"/>
    <property type="match status" value="1"/>
</dbReference>
<dbReference type="PANTHER" id="PTHR43133:SF62">
    <property type="entry name" value="RNA POLYMERASE SIGMA FACTOR SIGZ"/>
    <property type="match status" value="1"/>
</dbReference>